<name>A0ABW4J892_9LACO</name>
<dbReference type="Proteomes" id="UP001597267">
    <property type="component" value="Unassembled WGS sequence"/>
</dbReference>
<dbReference type="Gene3D" id="3.40.50.720">
    <property type="entry name" value="NAD(P)-binding Rossmann-like Domain"/>
    <property type="match status" value="1"/>
</dbReference>
<proteinExistence type="inferred from homology"/>
<keyword evidence="6" id="KW-1185">Reference proteome</keyword>
<protein>
    <submittedName>
        <fullName evidence="5">L-lactate dehydrogenase</fullName>
    </submittedName>
</protein>
<dbReference type="Pfam" id="PF02866">
    <property type="entry name" value="Ldh_1_C"/>
    <property type="match status" value="1"/>
</dbReference>
<dbReference type="SUPFAM" id="SSF56327">
    <property type="entry name" value="LDH C-terminal domain-like"/>
    <property type="match status" value="1"/>
</dbReference>
<dbReference type="InterPro" id="IPR015955">
    <property type="entry name" value="Lactate_DH/Glyco_Ohase_4_C"/>
</dbReference>
<dbReference type="InterPro" id="IPR001236">
    <property type="entry name" value="Lactate/malate_DH_N"/>
</dbReference>
<dbReference type="EMBL" id="JBHTOP010000022">
    <property type="protein sequence ID" value="MFD1671868.1"/>
    <property type="molecule type" value="Genomic_DNA"/>
</dbReference>
<dbReference type="PRINTS" id="PR00086">
    <property type="entry name" value="LLDHDRGNASE"/>
</dbReference>
<gene>
    <name evidence="5" type="ORF">ACFQ5M_07170</name>
</gene>
<sequence>MSRTIGVIGLGHVGITTSFNILTKGLADTLVIFDTKAGLAEAESYDLRDALGGLNTYTEVLYNDYAALKEADVVIFAAGDISAILGGDRNSEIKTSKLAVDQVSPQLNASGFHGVLIDISNPCDVITTYWQEKLNLPKTQIFGTGTALDTYRMRRSVADTLDVNVDDVRGFSIGEHGETQFPAWSTVRVNNQPILEMDGIDYDGLSEAARLGGWKIFNEKHYTAYGIATIATELALAVCSDAKRVFPVTCFDEDYGFCIGHPAVVGRKGILSNPPMTLTDDEKQKYAKTAQSIKDTYDKLKALD</sequence>
<dbReference type="RefSeq" id="WP_125714431.1">
    <property type="nucleotide sequence ID" value="NZ_JBHTOP010000022.1"/>
</dbReference>
<feature type="domain" description="Lactate/malate dehydrogenase C-terminal" evidence="4">
    <location>
        <begin position="146"/>
        <end position="302"/>
    </location>
</feature>
<organism evidence="5 6">
    <name type="scientific">Agrilactobacillus yilanensis</name>
    <dbReference type="NCBI Taxonomy" id="2485997"/>
    <lineage>
        <taxon>Bacteria</taxon>
        <taxon>Bacillati</taxon>
        <taxon>Bacillota</taxon>
        <taxon>Bacilli</taxon>
        <taxon>Lactobacillales</taxon>
        <taxon>Lactobacillaceae</taxon>
        <taxon>Agrilactobacillus</taxon>
    </lineage>
</organism>
<evidence type="ECO:0000259" key="4">
    <source>
        <dbReference type="Pfam" id="PF02866"/>
    </source>
</evidence>
<dbReference type="PANTHER" id="PTHR43128">
    <property type="entry name" value="L-2-HYDROXYCARBOXYLATE DEHYDROGENASE (NAD(P)(+))"/>
    <property type="match status" value="1"/>
</dbReference>
<reference evidence="6" key="1">
    <citation type="journal article" date="2019" name="Int. J. Syst. Evol. Microbiol.">
        <title>The Global Catalogue of Microorganisms (GCM) 10K type strain sequencing project: providing services to taxonomists for standard genome sequencing and annotation.</title>
        <authorList>
            <consortium name="The Broad Institute Genomics Platform"/>
            <consortium name="The Broad Institute Genome Sequencing Center for Infectious Disease"/>
            <person name="Wu L."/>
            <person name="Ma J."/>
        </authorList>
    </citation>
    <scope>NUCLEOTIDE SEQUENCE [LARGE SCALE GENOMIC DNA]</scope>
    <source>
        <strain evidence="6">CCM 8896</strain>
    </source>
</reference>
<dbReference type="Pfam" id="PF00056">
    <property type="entry name" value="Ldh_1_N"/>
    <property type="match status" value="1"/>
</dbReference>
<dbReference type="InterPro" id="IPR022383">
    <property type="entry name" value="Lactate/malate_DH_C"/>
</dbReference>
<comment type="caution">
    <text evidence="5">The sequence shown here is derived from an EMBL/GenBank/DDBJ whole genome shotgun (WGS) entry which is preliminary data.</text>
</comment>
<evidence type="ECO:0000313" key="5">
    <source>
        <dbReference type="EMBL" id="MFD1671868.1"/>
    </source>
</evidence>
<evidence type="ECO:0000256" key="1">
    <source>
        <dbReference type="ARBA" id="ARBA00006054"/>
    </source>
</evidence>
<dbReference type="PANTHER" id="PTHR43128:SF31">
    <property type="entry name" value="L-LACTATE DEHYDROGENASE"/>
    <property type="match status" value="1"/>
</dbReference>
<dbReference type="Gene3D" id="3.90.110.10">
    <property type="entry name" value="Lactate dehydrogenase/glycoside hydrolase, family 4, C-terminal"/>
    <property type="match status" value="1"/>
</dbReference>
<evidence type="ECO:0000256" key="2">
    <source>
        <dbReference type="RuleBase" id="RU003369"/>
    </source>
</evidence>
<keyword evidence="2" id="KW-0560">Oxidoreductase</keyword>
<feature type="domain" description="Lactate/malate dehydrogenase N-terminal" evidence="3">
    <location>
        <begin position="5"/>
        <end position="143"/>
    </location>
</feature>
<dbReference type="PIRSF" id="PIRSF000102">
    <property type="entry name" value="Lac_mal_DH"/>
    <property type="match status" value="1"/>
</dbReference>
<accession>A0ABW4J892</accession>
<comment type="similarity">
    <text evidence="1">Belongs to the LDH/MDH superfamily. LDH family.</text>
</comment>
<evidence type="ECO:0000259" key="3">
    <source>
        <dbReference type="Pfam" id="PF00056"/>
    </source>
</evidence>
<dbReference type="SUPFAM" id="SSF51735">
    <property type="entry name" value="NAD(P)-binding Rossmann-fold domains"/>
    <property type="match status" value="1"/>
</dbReference>
<evidence type="ECO:0000313" key="6">
    <source>
        <dbReference type="Proteomes" id="UP001597267"/>
    </source>
</evidence>
<dbReference type="InterPro" id="IPR036291">
    <property type="entry name" value="NAD(P)-bd_dom_sf"/>
</dbReference>
<dbReference type="InterPro" id="IPR001557">
    <property type="entry name" value="L-lactate/malate_DH"/>
</dbReference>